<protein>
    <submittedName>
        <fullName evidence="1">Uncharacterized protein</fullName>
    </submittedName>
</protein>
<keyword evidence="2" id="KW-1185">Reference proteome</keyword>
<evidence type="ECO:0000313" key="2">
    <source>
        <dbReference type="Proteomes" id="UP000828048"/>
    </source>
</evidence>
<organism evidence="1 2">
    <name type="scientific">Vaccinium darrowii</name>
    <dbReference type="NCBI Taxonomy" id="229202"/>
    <lineage>
        <taxon>Eukaryota</taxon>
        <taxon>Viridiplantae</taxon>
        <taxon>Streptophyta</taxon>
        <taxon>Embryophyta</taxon>
        <taxon>Tracheophyta</taxon>
        <taxon>Spermatophyta</taxon>
        <taxon>Magnoliopsida</taxon>
        <taxon>eudicotyledons</taxon>
        <taxon>Gunneridae</taxon>
        <taxon>Pentapetalae</taxon>
        <taxon>asterids</taxon>
        <taxon>Ericales</taxon>
        <taxon>Ericaceae</taxon>
        <taxon>Vaccinioideae</taxon>
        <taxon>Vaccinieae</taxon>
        <taxon>Vaccinium</taxon>
    </lineage>
</organism>
<accession>A0ACB7YDH5</accession>
<name>A0ACB7YDH5_9ERIC</name>
<gene>
    <name evidence="1" type="ORF">Vadar_013364</name>
</gene>
<dbReference type="EMBL" id="CM037158">
    <property type="protein sequence ID" value="KAH7851556.1"/>
    <property type="molecule type" value="Genomic_DNA"/>
</dbReference>
<sequence length="460" mass="50843">MVRKSLRPGFRFHPTDVELVKYYLKRKVMGKNDDDVISEINIYKHSPWDLPDKSCLRSKDLEWYFFCPKETKNANGSRKNRATACGYWKPTGNDRDVSYKDQTVAKIKSLVFHKGHARKGERTNWVMHEYRMLDKELEDAGVVQDAYVLCKVFQKSGLGPKNGAQYGALFNEDDYDDDGEIIAESSLPVAPPPPALPSNNSVFLPGSTSSGPFGGSIYFPGSTSSRPLSDPGPSKAMLCADEVLPPMPDNSDELSSMLGKFIQDDSWLSCENDNNEVENVGHVTHNEGSACLDGNDIDSGLGDLCSRQTTGLGLTPVLAGNDLDFLELNDLDVQLYPALNQSPLQPPLGRDSSSPTLIKWDPPPAETTKLNTDGCWGLTIILEKGMTNIMIETYSHEAVKLITGGPDPSCPYRALIDDSRLLMIKTSSSLSHISREANEYADYLARRGAEQDELLVVCEY</sequence>
<proteinExistence type="predicted"/>
<reference evidence="1 2" key="1">
    <citation type="journal article" date="2021" name="Hortic Res">
        <title>High-quality reference genome and annotation aids understanding of berry development for evergreen blueberry (Vaccinium darrowii).</title>
        <authorList>
            <person name="Yu J."/>
            <person name="Hulse-Kemp A.M."/>
            <person name="Babiker E."/>
            <person name="Staton M."/>
        </authorList>
    </citation>
    <scope>NUCLEOTIDE SEQUENCE [LARGE SCALE GENOMIC DNA]</scope>
    <source>
        <strain evidence="2">cv. NJ 8807/NJ 8810</strain>
        <tissue evidence="1">Young leaf</tissue>
    </source>
</reference>
<evidence type="ECO:0000313" key="1">
    <source>
        <dbReference type="EMBL" id="KAH7851556.1"/>
    </source>
</evidence>
<comment type="caution">
    <text evidence="1">The sequence shown here is derived from an EMBL/GenBank/DDBJ whole genome shotgun (WGS) entry which is preliminary data.</text>
</comment>
<dbReference type="Proteomes" id="UP000828048">
    <property type="component" value="Chromosome 8"/>
</dbReference>